<reference evidence="1 2" key="1">
    <citation type="submission" date="2020-07" db="EMBL/GenBank/DDBJ databases">
        <title>Gai3-2, isolated from salt lake.</title>
        <authorList>
            <person name="Cui H."/>
            <person name="Shi X."/>
        </authorList>
    </citation>
    <scope>NUCLEOTIDE SEQUENCE [LARGE SCALE GENOMIC DNA]</scope>
    <source>
        <strain evidence="1 2">Gai3-2</strain>
    </source>
</reference>
<dbReference type="Proteomes" id="UP000509750">
    <property type="component" value="Chromosome"/>
</dbReference>
<dbReference type="KEGG" id="halg:HUG10_17335"/>
<organism evidence="1 2">
    <name type="scientific">Halorarum halophilum</name>
    <dbReference type="NCBI Taxonomy" id="2743090"/>
    <lineage>
        <taxon>Archaea</taxon>
        <taxon>Methanobacteriati</taxon>
        <taxon>Methanobacteriota</taxon>
        <taxon>Stenosarchaea group</taxon>
        <taxon>Halobacteria</taxon>
        <taxon>Halobacteriales</taxon>
        <taxon>Haloferacaceae</taxon>
        <taxon>Halorarum</taxon>
    </lineage>
</organism>
<dbReference type="RefSeq" id="WP_179170758.1">
    <property type="nucleotide sequence ID" value="NZ_CP058529.1"/>
</dbReference>
<accession>A0A7D5GNA1</accession>
<gene>
    <name evidence="1" type="ORF">HUG10_17335</name>
</gene>
<name>A0A7D5GNA1_9EURY</name>
<sequence length="87" mass="9985">MTDTLTEYGVEADERDALLTELRDSHGEVVGETDKSLVLALEDGHKLDEWAEKLNVDRDELAARMRELADEKADYNWGTYEPFVVRK</sequence>
<dbReference type="OrthoDB" id="374508at2157"/>
<evidence type="ECO:0000313" key="1">
    <source>
        <dbReference type="EMBL" id="QLG29184.1"/>
    </source>
</evidence>
<dbReference type="AlphaFoldDB" id="A0A7D5GNA1"/>
<proteinExistence type="predicted"/>
<evidence type="ECO:0000313" key="2">
    <source>
        <dbReference type="Proteomes" id="UP000509750"/>
    </source>
</evidence>
<protein>
    <submittedName>
        <fullName evidence="1">Uncharacterized protein</fullName>
    </submittedName>
</protein>
<dbReference type="EMBL" id="CP058529">
    <property type="protein sequence ID" value="QLG29184.1"/>
    <property type="molecule type" value="Genomic_DNA"/>
</dbReference>
<keyword evidence="2" id="KW-1185">Reference proteome</keyword>
<dbReference type="GeneID" id="56030634"/>